<keyword evidence="6" id="KW-1185">Reference proteome</keyword>
<evidence type="ECO:0000259" key="4">
    <source>
        <dbReference type="Pfam" id="PF08698"/>
    </source>
</evidence>
<dbReference type="PANTHER" id="PTHR21686:SF12">
    <property type="entry name" value="DEOXYNUCLEOTIDYLTRANSFERASE TERMINAL-INTERACTING PROTEIN 2"/>
    <property type="match status" value="1"/>
</dbReference>
<evidence type="ECO:0000256" key="1">
    <source>
        <dbReference type="ARBA" id="ARBA00004604"/>
    </source>
</evidence>
<evidence type="ECO:0000256" key="3">
    <source>
        <dbReference type="SAM" id="MobiDB-lite"/>
    </source>
</evidence>
<sequence length="798" mass="89646">MVATRSGTRVSPDHDVGDGESSKELDTLTASTNTNTEKMELESQNADSEESRKVDVEQNLQETSVQIITRSRRRSGQSDGDASEADSITSSHSTRRTRSMQSLACLTDSARKLRSHRSVVVTEPIVESREDTDLSEAESNCSSLSSTVLKRQSTRLRNRKSVLQSEMVCESKEIVEISEAESNCSSASGVLRKCNRSTRSSRSAVKCRQPPMEPSVAEEISDVESYSSDVSFLKQTKLQLEDEALGNAAATGDVQVKESSSKEEKNTTSDLVFSEKNSSEAEQRISSPRRSLRSRKISQSDVVISDAISEVIDCSSNKIGKVSDLEKEKPKDIVMSSKDDIILVSDEDGSVPPSTKTDVLDPLIRDDPQQIELYELKPNSSCFQVEMKDLDQEPVQESKTSKESTNLSEGLLDVEEEQVELGINNLLQEPVESTKPSKKLTGSINIGDKTVDYWVLEEERSKPDSPQSSTRLSEEVSISTNIPSTNQNISLFLNSDDSEDSDHSDSAEDDEMEEEAVNTECSTRSKKQPSEDFIGNGLFVIDTAPGLDPDKIYYADKKTDTMESEEEERVEEDQSDDDFIDEDGDEESELLYKPRPGLKLSTSINTGLNIKDLGGLYISFDGEKTNPAPSLLQKMKKENAKKEEILQKSVITPDFEKKESVQPYKESLNQLKKQRKAEREKTTGRGWFDMKAPEMTEEIKNDLKALKMRRAMDPKRFYKKNDREGFPKYFQVGTIVDSPLDFYTSRIPKKQRKRTIVEELLADSEFRRYNKKKYKEISAEKAAIAEGKKNRKKRKIKK</sequence>
<dbReference type="PANTHER" id="PTHR21686">
    <property type="entry name" value="DEOXYNUCLEOTIDYLTRANSFERASE TERMINAL-INTERACTING PROTEIN 2"/>
    <property type="match status" value="1"/>
</dbReference>
<dbReference type="GO" id="GO:0003723">
    <property type="term" value="F:RNA binding"/>
    <property type="evidence" value="ECO:0007669"/>
    <property type="project" value="TreeGrafter"/>
</dbReference>
<feature type="compositionally biased region" description="Basic and acidic residues" evidence="3">
    <location>
        <begin position="255"/>
        <end position="267"/>
    </location>
</feature>
<feature type="region of interest" description="Disordered" evidence="3">
    <location>
        <begin position="200"/>
        <end position="221"/>
    </location>
</feature>
<dbReference type="Proteomes" id="UP000812440">
    <property type="component" value="Chromosome 7"/>
</dbReference>
<feature type="compositionally biased region" description="Acidic residues" evidence="3">
    <location>
        <begin position="562"/>
        <end position="589"/>
    </location>
</feature>
<name>A0A8T2IVH9_9PIPI</name>
<keyword evidence="2" id="KW-0539">Nucleus</keyword>
<proteinExistence type="predicted"/>
<dbReference type="InterPro" id="IPR039883">
    <property type="entry name" value="Fcf2/DNTTIP2"/>
</dbReference>
<feature type="region of interest" description="Disordered" evidence="3">
    <location>
        <begin position="556"/>
        <end position="598"/>
    </location>
</feature>
<accession>A0A8T2IVH9</accession>
<feature type="domain" description="Fcf2 pre-rRNA processing C-terminal" evidence="4">
    <location>
        <begin position="680"/>
        <end position="773"/>
    </location>
</feature>
<feature type="compositionally biased region" description="Acidic residues" evidence="3">
    <location>
        <begin position="507"/>
        <end position="517"/>
    </location>
</feature>
<dbReference type="InterPro" id="IPR014810">
    <property type="entry name" value="Fcf2_C"/>
</dbReference>
<dbReference type="GO" id="GO:0005730">
    <property type="term" value="C:nucleolus"/>
    <property type="evidence" value="ECO:0007669"/>
    <property type="project" value="UniProtKB-SubCell"/>
</dbReference>
<comment type="subcellular location">
    <subcellularLocation>
        <location evidence="1">Nucleus</location>
        <location evidence="1">Nucleolus</location>
    </subcellularLocation>
</comment>
<feature type="region of interest" description="Disordered" evidence="3">
    <location>
        <begin position="251"/>
        <end position="292"/>
    </location>
</feature>
<feature type="region of interest" description="Disordered" evidence="3">
    <location>
        <begin position="1"/>
        <end position="103"/>
    </location>
</feature>
<reference evidence="5" key="1">
    <citation type="thesis" date="2020" institute="ProQuest LLC" country="789 East Eisenhower Parkway, Ann Arbor, MI, USA">
        <title>Comparative Genomics and Chromosome Evolution.</title>
        <authorList>
            <person name="Mudd A.B."/>
        </authorList>
    </citation>
    <scope>NUCLEOTIDE SEQUENCE</scope>
    <source>
        <strain evidence="5">Female2</strain>
        <tissue evidence="5">Blood</tissue>
    </source>
</reference>
<gene>
    <name evidence="5" type="ORF">GDO86_013481</name>
</gene>
<feature type="region of interest" description="Disordered" evidence="3">
    <location>
        <begin position="459"/>
        <end position="529"/>
    </location>
</feature>
<dbReference type="AlphaFoldDB" id="A0A8T2IVH9"/>
<dbReference type="GO" id="GO:0006396">
    <property type="term" value="P:RNA processing"/>
    <property type="evidence" value="ECO:0007669"/>
    <property type="project" value="TreeGrafter"/>
</dbReference>
<dbReference type="EMBL" id="JAACNH010000008">
    <property type="protein sequence ID" value="KAG8435557.1"/>
    <property type="molecule type" value="Genomic_DNA"/>
</dbReference>
<organism evidence="5 6">
    <name type="scientific">Hymenochirus boettgeri</name>
    <name type="common">Congo dwarf clawed frog</name>
    <dbReference type="NCBI Taxonomy" id="247094"/>
    <lineage>
        <taxon>Eukaryota</taxon>
        <taxon>Metazoa</taxon>
        <taxon>Chordata</taxon>
        <taxon>Craniata</taxon>
        <taxon>Vertebrata</taxon>
        <taxon>Euteleostomi</taxon>
        <taxon>Amphibia</taxon>
        <taxon>Batrachia</taxon>
        <taxon>Anura</taxon>
        <taxon>Pipoidea</taxon>
        <taxon>Pipidae</taxon>
        <taxon>Pipinae</taxon>
        <taxon>Hymenochirus</taxon>
    </lineage>
</organism>
<dbReference type="OrthoDB" id="427886at2759"/>
<comment type="caution">
    <text evidence="5">The sequence shown here is derived from an EMBL/GenBank/DDBJ whole genome shotgun (WGS) entry which is preliminary data.</text>
</comment>
<evidence type="ECO:0000313" key="6">
    <source>
        <dbReference type="Proteomes" id="UP000812440"/>
    </source>
</evidence>
<dbReference type="Pfam" id="PF08698">
    <property type="entry name" value="Fcf2"/>
    <property type="match status" value="1"/>
</dbReference>
<evidence type="ECO:0000313" key="5">
    <source>
        <dbReference type="EMBL" id="KAG8435557.1"/>
    </source>
</evidence>
<feature type="compositionally biased region" description="Polar residues" evidence="3">
    <location>
        <begin position="28"/>
        <end position="46"/>
    </location>
</feature>
<feature type="region of interest" description="Disordered" evidence="3">
    <location>
        <begin position="662"/>
        <end position="689"/>
    </location>
</feature>
<evidence type="ECO:0000256" key="2">
    <source>
        <dbReference type="ARBA" id="ARBA00023242"/>
    </source>
</evidence>
<feature type="compositionally biased region" description="Basic and acidic residues" evidence="3">
    <location>
        <begin position="11"/>
        <end position="26"/>
    </location>
</feature>
<feature type="compositionally biased region" description="Polar residues" evidence="3">
    <location>
        <begin position="58"/>
        <end position="69"/>
    </location>
</feature>
<protein>
    <recommendedName>
        <fullName evidence="4">Fcf2 pre-rRNA processing C-terminal domain-containing protein</fullName>
    </recommendedName>
</protein>
<feature type="compositionally biased region" description="Polar residues" evidence="3">
    <location>
        <begin position="464"/>
        <end position="493"/>
    </location>
</feature>